<keyword evidence="3" id="KW-1185">Reference proteome</keyword>
<accession>A0A9P7DN55</accession>
<dbReference type="EMBL" id="JABBWE010000012">
    <property type="protein sequence ID" value="KAG1798992.1"/>
    <property type="molecule type" value="Genomic_DNA"/>
</dbReference>
<gene>
    <name evidence="2" type="ORF">HD556DRAFT_1440062</name>
</gene>
<reference evidence="2" key="1">
    <citation type="journal article" date="2020" name="New Phytol.">
        <title>Comparative genomics reveals dynamic genome evolution in host specialist ectomycorrhizal fungi.</title>
        <authorList>
            <person name="Lofgren L.A."/>
            <person name="Nguyen N.H."/>
            <person name="Vilgalys R."/>
            <person name="Ruytinx J."/>
            <person name="Liao H.L."/>
            <person name="Branco S."/>
            <person name="Kuo A."/>
            <person name="LaButti K."/>
            <person name="Lipzen A."/>
            <person name="Andreopoulos W."/>
            <person name="Pangilinan J."/>
            <person name="Riley R."/>
            <person name="Hundley H."/>
            <person name="Na H."/>
            <person name="Barry K."/>
            <person name="Grigoriev I.V."/>
            <person name="Stajich J.E."/>
            <person name="Kennedy P.G."/>
        </authorList>
    </citation>
    <scope>NUCLEOTIDE SEQUENCE</scope>
    <source>
        <strain evidence="2">S12</strain>
    </source>
</reference>
<dbReference type="AlphaFoldDB" id="A0A9P7DN55"/>
<feature type="compositionally biased region" description="Pro residues" evidence="1">
    <location>
        <begin position="470"/>
        <end position="493"/>
    </location>
</feature>
<dbReference type="Proteomes" id="UP000719766">
    <property type="component" value="Unassembled WGS sequence"/>
</dbReference>
<feature type="compositionally biased region" description="Low complexity" evidence="1">
    <location>
        <begin position="459"/>
        <end position="469"/>
    </location>
</feature>
<feature type="region of interest" description="Disordered" evidence="1">
    <location>
        <begin position="361"/>
        <end position="582"/>
    </location>
</feature>
<feature type="region of interest" description="Disordered" evidence="1">
    <location>
        <begin position="1"/>
        <end position="60"/>
    </location>
</feature>
<sequence length="582" mass="64817">MARRKRSPSFSQSENSDSSSDLDDSRRSPSPTHKNAKKRGRSRKSVQSRDATPKKVNISKDTDEDLDDEYFAAARAMTRCYDLFCKVEKLIKIGCLLQQDEAADKGDLEEDEADKVSRKKRLEGLSTYVRDRYKRNYHQLLQLAPGLRALINNKNKSKQLARIARKMNGIISATRSDDSTRLKSQIGHYAAPLPAKEPLSPPRSKILWEGTPPGESYDGDSMTDGLFKGYFLVRIMRHIFTGPSTALGEDSRATRSCNASLHDMTTVQPEHIAYACVQARFGISSRNKWAEVDGKFSYREFYQNIIDFLRECEDKDWVDGLLKWWNRKLFKTEHGREGAVDGVSANDSSRGSTAPMDSLAKMRAQMSARASAAKSLGGDRVCNPPSSPTPRTGSRDRSYSPLGHSHHPRVRSPSPQIHSPVPRGRSPTPAHDRHSPASHGRSFSPCKHVRPRPIPPKRAAPMVPDTTRSPTPPRRPRSPTPPRRPRSPTPPRRTSPRKNGTPPHHARSPTPTRHTSLRKKGPTVPSSPGLSELTQEDEDEELEVSTSKKGKSAGKKAKVAAKAVGKRKRAVESAGHTVRMIH</sequence>
<proteinExistence type="predicted"/>
<feature type="compositionally biased region" description="Basic residues" evidence="1">
    <location>
        <begin position="34"/>
        <end position="46"/>
    </location>
</feature>
<organism evidence="2 3">
    <name type="scientific">Suillus plorans</name>
    <dbReference type="NCBI Taxonomy" id="116603"/>
    <lineage>
        <taxon>Eukaryota</taxon>
        <taxon>Fungi</taxon>
        <taxon>Dikarya</taxon>
        <taxon>Basidiomycota</taxon>
        <taxon>Agaricomycotina</taxon>
        <taxon>Agaricomycetes</taxon>
        <taxon>Agaricomycetidae</taxon>
        <taxon>Boletales</taxon>
        <taxon>Suillineae</taxon>
        <taxon>Suillaceae</taxon>
        <taxon>Suillus</taxon>
    </lineage>
</organism>
<feature type="compositionally biased region" description="Low complexity" evidence="1">
    <location>
        <begin position="361"/>
        <end position="374"/>
    </location>
</feature>
<dbReference type="InterPro" id="IPR046521">
    <property type="entry name" value="DUF6698"/>
</dbReference>
<name>A0A9P7DN55_9AGAM</name>
<feature type="compositionally biased region" description="Acidic residues" evidence="1">
    <location>
        <begin position="534"/>
        <end position="543"/>
    </location>
</feature>
<dbReference type="GeneID" id="64599820"/>
<evidence type="ECO:0000256" key="1">
    <source>
        <dbReference type="SAM" id="MobiDB-lite"/>
    </source>
</evidence>
<dbReference type="RefSeq" id="XP_041163533.1">
    <property type="nucleotide sequence ID" value="XM_041306056.1"/>
</dbReference>
<dbReference type="OrthoDB" id="3220614at2759"/>
<evidence type="ECO:0000313" key="2">
    <source>
        <dbReference type="EMBL" id="KAG1798992.1"/>
    </source>
</evidence>
<dbReference type="Pfam" id="PF20414">
    <property type="entry name" value="DUF6698"/>
    <property type="match status" value="1"/>
</dbReference>
<feature type="compositionally biased region" description="Basic residues" evidence="1">
    <location>
        <begin position="548"/>
        <end position="569"/>
    </location>
</feature>
<protein>
    <submittedName>
        <fullName evidence="2">Uncharacterized protein</fullName>
    </submittedName>
</protein>
<comment type="caution">
    <text evidence="2">The sequence shown here is derived from an EMBL/GenBank/DDBJ whole genome shotgun (WGS) entry which is preliminary data.</text>
</comment>
<feature type="compositionally biased region" description="Low complexity" evidence="1">
    <location>
        <begin position="8"/>
        <end position="19"/>
    </location>
</feature>
<evidence type="ECO:0000313" key="3">
    <source>
        <dbReference type="Proteomes" id="UP000719766"/>
    </source>
</evidence>